<name>A0A448WNK3_9PLAT</name>
<gene>
    <name evidence="3" type="ORF">PXEA_LOCUS9562</name>
</gene>
<dbReference type="OrthoDB" id="431068at2759"/>
<organism evidence="3 4">
    <name type="scientific">Protopolystoma xenopodis</name>
    <dbReference type="NCBI Taxonomy" id="117903"/>
    <lineage>
        <taxon>Eukaryota</taxon>
        <taxon>Metazoa</taxon>
        <taxon>Spiralia</taxon>
        <taxon>Lophotrochozoa</taxon>
        <taxon>Platyhelminthes</taxon>
        <taxon>Monogenea</taxon>
        <taxon>Polyopisthocotylea</taxon>
        <taxon>Polystomatidea</taxon>
        <taxon>Polystomatidae</taxon>
        <taxon>Protopolystoma</taxon>
    </lineage>
</organism>
<dbReference type="PANTHER" id="PTHR13976">
    <property type="entry name" value="HETEROGENEOUS NUCLEAR RIBONUCLEOPROTEIN-RELATED"/>
    <property type="match status" value="1"/>
</dbReference>
<dbReference type="InterPro" id="IPR035979">
    <property type="entry name" value="RBD_domain_sf"/>
</dbReference>
<evidence type="ECO:0000256" key="2">
    <source>
        <dbReference type="ARBA" id="ARBA00022884"/>
    </source>
</evidence>
<dbReference type="EMBL" id="CAAALY010027205">
    <property type="protein sequence ID" value="VEL16122.1"/>
    <property type="molecule type" value="Genomic_DNA"/>
</dbReference>
<dbReference type="Gene3D" id="3.30.70.330">
    <property type="match status" value="1"/>
</dbReference>
<sequence length="71" mass="8138">MHFFANAECPIQFGEKGILFVNRRDGRATGDAFVIFSDDVLAKRALKNHRQHIGNRYIELFRSTPAEVNQC</sequence>
<comment type="caution">
    <text evidence="3">The sequence shown here is derived from an EMBL/GenBank/DDBJ whole genome shotgun (WGS) entry which is preliminary data.</text>
</comment>
<evidence type="ECO:0008006" key="5">
    <source>
        <dbReference type="Google" id="ProtNLM"/>
    </source>
</evidence>
<keyword evidence="4" id="KW-1185">Reference proteome</keyword>
<dbReference type="InterPro" id="IPR012677">
    <property type="entry name" value="Nucleotide-bd_a/b_plait_sf"/>
</dbReference>
<evidence type="ECO:0000313" key="3">
    <source>
        <dbReference type="EMBL" id="VEL16122.1"/>
    </source>
</evidence>
<protein>
    <recommendedName>
        <fullName evidence="5">RRM domain-containing protein</fullName>
    </recommendedName>
</protein>
<proteinExistence type="predicted"/>
<dbReference type="GO" id="GO:0003723">
    <property type="term" value="F:RNA binding"/>
    <property type="evidence" value="ECO:0007669"/>
    <property type="project" value="UniProtKB-KW"/>
</dbReference>
<evidence type="ECO:0000256" key="1">
    <source>
        <dbReference type="ARBA" id="ARBA00022737"/>
    </source>
</evidence>
<dbReference type="Proteomes" id="UP000784294">
    <property type="component" value="Unassembled WGS sequence"/>
</dbReference>
<dbReference type="InterPro" id="IPR050666">
    <property type="entry name" value="ESRP"/>
</dbReference>
<keyword evidence="2" id="KW-0694">RNA-binding</keyword>
<keyword evidence="1" id="KW-0677">Repeat</keyword>
<reference evidence="3" key="1">
    <citation type="submission" date="2018-11" db="EMBL/GenBank/DDBJ databases">
        <authorList>
            <consortium name="Pathogen Informatics"/>
        </authorList>
    </citation>
    <scope>NUCLEOTIDE SEQUENCE</scope>
</reference>
<evidence type="ECO:0000313" key="4">
    <source>
        <dbReference type="Proteomes" id="UP000784294"/>
    </source>
</evidence>
<dbReference type="AlphaFoldDB" id="A0A448WNK3"/>
<dbReference type="SUPFAM" id="SSF54928">
    <property type="entry name" value="RNA-binding domain, RBD"/>
    <property type="match status" value="1"/>
</dbReference>
<accession>A0A448WNK3</accession>